<dbReference type="InterPro" id="IPR002720">
    <property type="entry name" value="RB_A"/>
</dbReference>
<dbReference type="InterPro" id="IPR015030">
    <property type="entry name" value="RB_C"/>
</dbReference>
<dbReference type="PANTHER" id="PTHR13742">
    <property type="entry name" value="RETINOBLASTOMA-ASSOCIATED PROTEIN RB -RELATED"/>
    <property type="match status" value="1"/>
</dbReference>
<keyword evidence="9" id="KW-0131">Cell cycle</keyword>
<dbReference type="SUPFAM" id="SSF47954">
    <property type="entry name" value="Cyclin-like"/>
    <property type="match status" value="2"/>
</dbReference>
<dbReference type="SMART" id="SM00385">
    <property type="entry name" value="CYCLIN"/>
    <property type="match status" value="1"/>
</dbReference>
<evidence type="ECO:0000256" key="2">
    <source>
        <dbReference type="ARBA" id="ARBA00009475"/>
    </source>
</evidence>
<dbReference type="InterPro" id="IPR013763">
    <property type="entry name" value="Cyclin-like_dom"/>
</dbReference>
<evidence type="ECO:0000256" key="6">
    <source>
        <dbReference type="ARBA" id="ARBA00023015"/>
    </source>
</evidence>
<protein>
    <submittedName>
        <fullName evidence="11">RB transcriptional corepressor like 1</fullName>
    </submittedName>
</protein>
<evidence type="ECO:0000256" key="8">
    <source>
        <dbReference type="ARBA" id="ARBA00023242"/>
    </source>
</evidence>
<dbReference type="SMART" id="SM01369">
    <property type="entry name" value="Rb_C"/>
    <property type="match status" value="1"/>
</dbReference>
<reference evidence="12" key="1">
    <citation type="submission" date="2019-10" db="EMBL/GenBank/DDBJ databases">
        <title>Corvus moneduloides (New Caledonian crow) genome, bCorMon1, primary haplotype.</title>
        <authorList>
            <person name="Rutz C."/>
            <person name="Fungtammasan C."/>
            <person name="Mountcastle J."/>
            <person name="Formenti G."/>
            <person name="Chow W."/>
            <person name="Howe K."/>
            <person name="Steele M.P."/>
            <person name="Fernandes J."/>
            <person name="Gilbert M.T.P."/>
            <person name="Fedrigo O."/>
            <person name="Jarvis E.D."/>
            <person name="Gemmell N."/>
        </authorList>
    </citation>
    <scope>NUCLEOTIDE SEQUENCE [LARGE SCALE GENOMIC DNA]</scope>
</reference>
<dbReference type="GO" id="GO:0000977">
    <property type="term" value="F:RNA polymerase II transcription regulatory region sequence-specific DNA binding"/>
    <property type="evidence" value="ECO:0007669"/>
    <property type="project" value="TreeGrafter"/>
</dbReference>
<feature type="region of interest" description="Disordered" evidence="10">
    <location>
        <begin position="1"/>
        <end position="38"/>
    </location>
</feature>
<dbReference type="SMART" id="SM01368">
    <property type="entry name" value="RB_A"/>
    <property type="match status" value="1"/>
</dbReference>
<dbReference type="GO" id="GO:0030154">
    <property type="term" value="P:cell differentiation"/>
    <property type="evidence" value="ECO:0007669"/>
    <property type="project" value="TreeGrafter"/>
</dbReference>
<keyword evidence="6" id="KW-0805">Transcription regulation</keyword>
<evidence type="ECO:0000313" key="11">
    <source>
        <dbReference type="Ensembl" id="ENSCMUP00000022092.2"/>
    </source>
</evidence>
<dbReference type="PANTHER" id="PTHR13742:SF20">
    <property type="entry name" value="RETINOBLASTOMA-LIKE PROTEIN 1"/>
    <property type="match status" value="1"/>
</dbReference>
<keyword evidence="4" id="KW-0597">Phosphoprotein</keyword>
<accession>A0A8C3EKZ5</accession>
<dbReference type="SMART" id="SM01367">
    <property type="entry name" value="DUF3452"/>
    <property type="match status" value="1"/>
</dbReference>
<proteinExistence type="inferred from homology"/>
<dbReference type="FunFam" id="1.10.472.140:FF:000001">
    <property type="entry name" value="Retinoblastoma-like 2, isoform CRA_a"/>
    <property type="match status" value="1"/>
</dbReference>
<dbReference type="AlphaFoldDB" id="A0A8C3EKZ5"/>
<dbReference type="InterPro" id="IPR024599">
    <property type="entry name" value="RB_N"/>
</dbReference>
<dbReference type="Gene3D" id="1.10.472.10">
    <property type="entry name" value="Cyclin-like"/>
    <property type="match status" value="3"/>
</dbReference>
<dbReference type="Pfam" id="PF01857">
    <property type="entry name" value="RB_B"/>
    <property type="match status" value="1"/>
</dbReference>
<evidence type="ECO:0000256" key="10">
    <source>
        <dbReference type="SAM" id="MobiDB-lite"/>
    </source>
</evidence>
<keyword evidence="12" id="KW-1185">Reference proteome</keyword>
<keyword evidence="8" id="KW-0539">Nucleus</keyword>
<gene>
    <name evidence="11" type="primary">RBL1</name>
</gene>
<evidence type="ECO:0000256" key="3">
    <source>
        <dbReference type="ARBA" id="ARBA00022491"/>
    </source>
</evidence>
<dbReference type="Pfam" id="PF08934">
    <property type="entry name" value="Rb_C"/>
    <property type="match status" value="1"/>
</dbReference>
<dbReference type="Pfam" id="PF11934">
    <property type="entry name" value="DUF3452"/>
    <property type="match status" value="1"/>
</dbReference>
<keyword evidence="7" id="KW-0804">Transcription</keyword>
<organism evidence="11 12">
    <name type="scientific">Corvus moneduloides</name>
    <name type="common">New Caledonian crow</name>
    <dbReference type="NCBI Taxonomy" id="1196302"/>
    <lineage>
        <taxon>Eukaryota</taxon>
        <taxon>Metazoa</taxon>
        <taxon>Chordata</taxon>
        <taxon>Craniata</taxon>
        <taxon>Vertebrata</taxon>
        <taxon>Euteleostomi</taxon>
        <taxon>Archelosauria</taxon>
        <taxon>Archosauria</taxon>
        <taxon>Dinosauria</taxon>
        <taxon>Saurischia</taxon>
        <taxon>Theropoda</taxon>
        <taxon>Coelurosauria</taxon>
        <taxon>Aves</taxon>
        <taxon>Neognathae</taxon>
        <taxon>Neoaves</taxon>
        <taxon>Telluraves</taxon>
        <taxon>Australaves</taxon>
        <taxon>Passeriformes</taxon>
        <taxon>Corvoidea</taxon>
        <taxon>Corvidae</taxon>
        <taxon>Corvus</taxon>
    </lineage>
</organism>
<evidence type="ECO:0000256" key="9">
    <source>
        <dbReference type="ARBA" id="ARBA00023306"/>
    </source>
</evidence>
<dbReference type="Ensembl" id="ENSCMUT00000023711.2">
    <property type="protein sequence ID" value="ENSCMUP00000022092.2"/>
    <property type="gene ID" value="ENSCMUG00000013547.2"/>
</dbReference>
<evidence type="ECO:0000256" key="7">
    <source>
        <dbReference type="ARBA" id="ARBA00023163"/>
    </source>
</evidence>
<dbReference type="GO" id="GO:0000785">
    <property type="term" value="C:chromatin"/>
    <property type="evidence" value="ECO:0007669"/>
    <property type="project" value="TreeGrafter"/>
</dbReference>
<dbReference type="GO" id="GO:2000134">
    <property type="term" value="P:negative regulation of G1/S transition of mitotic cell cycle"/>
    <property type="evidence" value="ECO:0007669"/>
    <property type="project" value="TreeGrafter"/>
</dbReference>
<reference evidence="11" key="3">
    <citation type="submission" date="2025-09" db="UniProtKB">
        <authorList>
            <consortium name="Ensembl"/>
        </authorList>
    </citation>
    <scope>IDENTIFICATION</scope>
</reference>
<dbReference type="InterPro" id="IPR028309">
    <property type="entry name" value="RB_fam"/>
</dbReference>
<dbReference type="GO" id="GO:0005634">
    <property type="term" value="C:nucleus"/>
    <property type="evidence" value="ECO:0007669"/>
    <property type="project" value="UniProtKB-SubCell"/>
</dbReference>
<keyword evidence="5" id="KW-0156">Chromatin regulator</keyword>
<sequence>CAGMGCEHPPAPSAPGAPARPRPPPPARGPAAVPAPAPEAAPPFRRFWRRLCRELNLDAASAAEALRDFTALRGTYSLEGEALHWLACALYVACRRSRVPTVGSSPMEGNGVSLTRILRSARLSLIQFFSKMKKWMDMSNLPQEFRERVERLERNFEVSTVIFKKFEPIFFDIFQNPYEETSKPHRSRKQRRVPCSVKDLFNFCWTLFVYTKGNFHMIGDDLVNSYHLLLCCLDLIFANALLCPNRRDLLNPSFKGLPVEFHTLEIKASEDPPCIIAMLCELHDGLLVEAKGIKEHYFKPYIAKLFDRKVQLTSFMSTRSDPGNVFHALKALNKEYEEYVLTVGDFDERVFLGADAEEEIGTRKFPADVPGEKTAASTHVECHLQQHFEKKRSFAPSTPLTGRRYLREKEAVITPVASATQSVSRLQSMVAGLKNAPSEQLTAIFELKLAEILYYKILETIMVQETRRLHGKDLTALLEQDLFHRSLLACCLEIVLFAYSSPRTFPWIIEVLDLRPFYFYKVIEVLIRSEEGLSRDMVKHLNSIEEQILESLAWTRNSALWNALEASENKVPTCEEVIFPSNFEASNGGSGLGHLPMMPLSPIIHPRVKEVRTDLGGNLRRDMQPLSPISVHERYSSPTAGSAKRRLFGDDSPKEMQMEKIVTKGTKLTIAPASSIGTENTSASPGQTVLTITTATGPGKAGQKVTIPLHGKNYWCFSSLLDVFLALKIGLDQPCILNMYCFFFLKKQLLCQQQLSWFEGQAPCHPPGNQAQEVQLPAASKPKRTGSLALFYRKVYHLASVRLRDLCLKLDVSNDLRRKIWTCFEFTLVHCADLMKDRHLDQLLLCAFYIMAKVTKEERTFQDIMKSYRNQPQANSHVSQEHCIYFLARFANAVVLKSEALLLLDSSVKAGSSSGRSAAENSSESETEERGDLIKFYNAVYVGRVKSFALKYDITNQDHVMEAPPLSPFPSIRQQPVSPRRISQQHSVYVSPHKNSACLTPRTALLYKFNGSPSKSLKDINNMIKQGEHRSKKRAITIDSDTESPTKRLCQENEDVLLKRLQDVVSERANH</sequence>
<evidence type="ECO:0000256" key="5">
    <source>
        <dbReference type="ARBA" id="ARBA00022853"/>
    </source>
</evidence>
<dbReference type="Gene3D" id="1.10.472.140">
    <property type="match status" value="1"/>
</dbReference>
<feature type="compositionally biased region" description="Pro residues" evidence="10">
    <location>
        <begin position="9"/>
        <end position="38"/>
    </location>
</feature>
<comment type="similarity">
    <text evidence="2">Belongs to the retinoblastoma protein (RB) family.</text>
</comment>
<reference evidence="11" key="2">
    <citation type="submission" date="2025-08" db="UniProtKB">
        <authorList>
            <consortium name="Ensembl"/>
        </authorList>
    </citation>
    <scope>IDENTIFICATION</scope>
</reference>
<accession>A0A8U7N569</accession>
<evidence type="ECO:0000256" key="4">
    <source>
        <dbReference type="ARBA" id="ARBA00022553"/>
    </source>
</evidence>
<evidence type="ECO:0000313" key="12">
    <source>
        <dbReference type="Proteomes" id="UP000694553"/>
    </source>
</evidence>
<dbReference type="GO" id="GO:0006325">
    <property type="term" value="P:chromatin organization"/>
    <property type="evidence" value="ECO:0007669"/>
    <property type="project" value="UniProtKB-KW"/>
</dbReference>
<dbReference type="GO" id="GO:0006357">
    <property type="term" value="P:regulation of transcription by RNA polymerase II"/>
    <property type="evidence" value="ECO:0007669"/>
    <property type="project" value="InterPro"/>
</dbReference>
<evidence type="ECO:0000256" key="1">
    <source>
        <dbReference type="ARBA" id="ARBA00004123"/>
    </source>
</evidence>
<comment type="subcellular location">
    <subcellularLocation>
        <location evidence="1">Nucleus</location>
    </subcellularLocation>
</comment>
<dbReference type="Pfam" id="PF01858">
    <property type="entry name" value="RB_A"/>
    <property type="match status" value="1"/>
</dbReference>
<dbReference type="GO" id="GO:0005667">
    <property type="term" value="C:transcription regulator complex"/>
    <property type="evidence" value="ECO:0007669"/>
    <property type="project" value="TreeGrafter"/>
</dbReference>
<dbReference type="InterPro" id="IPR036915">
    <property type="entry name" value="Cyclin-like_sf"/>
</dbReference>
<dbReference type="Proteomes" id="UP000694553">
    <property type="component" value="Unassembled WGS sequence"/>
</dbReference>
<keyword evidence="3" id="KW-0678">Repressor</keyword>
<dbReference type="FunFam" id="1.10.472.10:FF:000082">
    <property type="entry name" value="retinoblastoma-like protein 1 isoform X1"/>
    <property type="match status" value="1"/>
</dbReference>
<dbReference type="InterPro" id="IPR002719">
    <property type="entry name" value="RB_B"/>
</dbReference>
<name>A0A8C3EKZ5_CORMO</name>